<dbReference type="InterPro" id="IPR001054">
    <property type="entry name" value="A/G_cyclase"/>
</dbReference>
<evidence type="ECO:0000256" key="6">
    <source>
        <dbReference type="ARBA" id="ARBA00022723"/>
    </source>
</evidence>
<comment type="catalytic activity">
    <reaction evidence="2">
        <text>ATP = 3',5'-cyclic AMP + diphosphate</text>
        <dbReference type="Rhea" id="RHEA:15389"/>
        <dbReference type="ChEBI" id="CHEBI:30616"/>
        <dbReference type="ChEBI" id="CHEBI:33019"/>
        <dbReference type="ChEBI" id="CHEBI:58165"/>
        <dbReference type="EC" id="4.6.1.1"/>
    </reaction>
</comment>
<evidence type="ECO:0000256" key="1">
    <source>
        <dbReference type="ARBA" id="ARBA00001436"/>
    </source>
</evidence>
<dbReference type="PANTHER" id="PTHR45627">
    <property type="entry name" value="ADENYLATE CYCLASE TYPE 1"/>
    <property type="match status" value="1"/>
</dbReference>
<comment type="catalytic activity">
    <reaction evidence="1">
        <text>GTP = 3',5'-cyclic GMP + diphosphate</text>
        <dbReference type="Rhea" id="RHEA:13665"/>
        <dbReference type="ChEBI" id="CHEBI:33019"/>
        <dbReference type="ChEBI" id="CHEBI:37565"/>
        <dbReference type="ChEBI" id="CHEBI:57746"/>
        <dbReference type="EC" id="4.6.1.2"/>
    </reaction>
</comment>
<evidence type="ECO:0000313" key="15">
    <source>
        <dbReference type="EMBL" id="VDK30295.1"/>
    </source>
</evidence>
<dbReference type="EMBL" id="UYRT01001872">
    <property type="protein sequence ID" value="VDK30295.1"/>
    <property type="molecule type" value="Genomic_DNA"/>
</dbReference>
<keyword evidence="6" id="KW-0479">Metal-binding</keyword>
<keyword evidence="16" id="KW-1185">Reference proteome</keyword>
<dbReference type="EC" id="4.6.1.1" evidence="4"/>
<reference evidence="17" key="1">
    <citation type="submission" date="2016-06" db="UniProtKB">
        <authorList>
            <consortium name="WormBaseParasite"/>
        </authorList>
    </citation>
    <scope>IDENTIFICATION</scope>
</reference>
<organism evidence="17">
    <name type="scientific">Gongylonema pulchrum</name>
    <dbReference type="NCBI Taxonomy" id="637853"/>
    <lineage>
        <taxon>Eukaryota</taxon>
        <taxon>Metazoa</taxon>
        <taxon>Ecdysozoa</taxon>
        <taxon>Nematoda</taxon>
        <taxon>Chromadorea</taxon>
        <taxon>Rhabditida</taxon>
        <taxon>Spirurina</taxon>
        <taxon>Spiruromorpha</taxon>
        <taxon>Spiruroidea</taxon>
        <taxon>Gongylonematidae</taxon>
        <taxon>Gongylonema</taxon>
    </lineage>
</organism>
<dbReference type="PROSITE" id="PS50125">
    <property type="entry name" value="GUANYLATE_CYCLASE_2"/>
    <property type="match status" value="1"/>
</dbReference>
<dbReference type="InterPro" id="IPR029787">
    <property type="entry name" value="Nucleotide_cyclase"/>
</dbReference>
<dbReference type="GO" id="GO:0005886">
    <property type="term" value="C:plasma membrane"/>
    <property type="evidence" value="ECO:0007669"/>
    <property type="project" value="TreeGrafter"/>
</dbReference>
<reference evidence="15 16" key="2">
    <citation type="submission" date="2018-11" db="EMBL/GenBank/DDBJ databases">
        <authorList>
            <consortium name="Pathogen Informatics"/>
        </authorList>
    </citation>
    <scope>NUCLEOTIDE SEQUENCE [LARGE SCALE GENOMIC DNA]</scope>
</reference>
<evidence type="ECO:0000313" key="16">
    <source>
        <dbReference type="Proteomes" id="UP000271098"/>
    </source>
</evidence>
<evidence type="ECO:0000256" key="3">
    <source>
        <dbReference type="ARBA" id="ARBA00004141"/>
    </source>
</evidence>
<dbReference type="GO" id="GO:0004383">
    <property type="term" value="F:guanylate cyclase activity"/>
    <property type="evidence" value="ECO:0007669"/>
    <property type="project" value="UniProtKB-EC"/>
</dbReference>
<dbReference type="OrthoDB" id="6147412at2759"/>
<evidence type="ECO:0000256" key="7">
    <source>
        <dbReference type="ARBA" id="ARBA00022741"/>
    </source>
</evidence>
<keyword evidence="12" id="KW-0456">Lyase</keyword>
<dbReference type="GO" id="GO:0007189">
    <property type="term" value="P:adenylate cyclase-activating G protein-coupled receptor signaling pathway"/>
    <property type="evidence" value="ECO:0007669"/>
    <property type="project" value="TreeGrafter"/>
</dbReference>
<dbReference type="GO" id="GO:0005524">
    <property type="term" value="F:ATP binding"/>
    <property type="evidence" value="ECO:0007669"/>
    <property type="project" value="UniProtKB-KW"/>
</dbReference>
<feature type="domain" description="Guanylate cyclase" evidence="14">
    <location>
        <begin position="230"/>
        <end position="310"/>
    </location>
</feature>
<evidence type="ECO:0000256" key="11">
    <source>
        <dbReference type="ARBA" id="ARBA00023136"/>
    </source>
</evidence>
<dbReference type="Proteomes" id="UP000271098">
    <property type="component" value="Unassembled WGS sequence"/>
</dbReference>
<dbReference type="WBParaSite" id="GPUH_0000152801-mRNA-1">
    <property type="protein sequence ID" value="GPUH_0000152801-mRNA-1"/>
    <property type="gene ID" value="GPUH_0000152801"/>
</dbReference>
<dbReference type="GO" id="GO:0007193">
    <property type="term" value="P:adenylate cyclase-inhibiting G protein-coupled receptor signaling pathway"/>
    <property type="evidence" value="ECO:0007669"/>
    <property type="project" value="TreeGrafter"/>
</dbReference>
<evidence type="ECO:0000256" key="5">
    <source>
        <dbReference type="ARBA" id="ARBA00022692"/>
    </source>
</evidence>
<evidence type="ECO:0000256" key="12">
    <source>
        <dbReference type="ARBA" id="ARBA00023239"/>
    </source>
</evidence>
<keyword evidence="7" id="KW-0547">Nucleotide-binding</keyword>
<evidence type="ECO:0000313" key="17">
    <source>
        <dbReference type="WBParaSite" id="GPUH_0000152801-mRNA-1"/>
    </source>
</evidence>
<dbReference type="GO" id="GO:0035556">
    <property type="term" value="P:intracellular signal transduction"/>
    <property type="evidence" value="ECO:0007669"/>
    <property type="project" value="InterPro"/>
</dbReference>
<comment type="subcellular location">
    <subcellularLocation>
        <location evidence="3">Membrane</location>
        <topology evidence="3">Multi-pass membrane protein</topology>
    </subcellularLocation>
</comment>
<dbReference type="GO" id="GO:0006171">
    <property type="term" value="P:cAMP biosynthetic process"/>
    <property type="evidence" value="ECO:0007669"/>
    <property type="project" value="TreeGrafter"/>
</dbReference>
<evidence type="ECO:0000256" key="4">
    <source>
        <dbReference type="ARBA" id="ARBA00012201"/>
    </source>
</evidence>
<evidence type="ECO:0000256" key="9">
    <source>
        <dbReference type="ARBA" id="ARBA00022842"/>
    </source>
</evidence>
<keyword evidence="11 13" id="KW-0472">Membrane</keyword>
<dbReference type="Gene3D" id="3.30.70.1230">
    <property type="entry name" value="Nucleotide cyclase"/>
    <property type="match status" value="1"/>
</dbReference>
<dbReference type="Pfam" id="PF00211">
    <property type="entry name" value="Guanylate_cyc"/>
    <property type="match status" value="1"/>
</dbReference>
<name>A0A183CYI4_9BILA</name>
<keyword evidence="8" id="KW-0067">ATP-binding</keyword>
<dbReference type="GO" id="GO:0046872">
    <property type="term" value="F:metal ion binding"/>
    <property type="evidence" value="ECO:0007669"/>
    <property type="project" value="UniProtKB-KW"/>
</dbReference>
<evidence type="ECO:0000256" key="2">
    <source>
        <dbReference type="ARBA" id="ARBA00001593"/>
    </source>
</evidence>
<dbReference type="GO" id="GO:0004016">
    <property type="term" value="F:adenylate cyclase activity"/>
    <property type="evidence" value="ECO:0007669"/>
    <property type="project" value="UniProtKB-EC"/>
</dbReference>
<evidence type="ECO:0000256" key="8">
    <source>
        <dbReference type="ARBA" id="ARBA00022840"/>
    </source>
</evidence>
<dbReference type="CDD" id="cd07302">
    <property type="entry name" value="CHD"/>
    <property type="match status" value="1"/>
</dbReference>
<sequence length="310" mass="35205">MYNSVCDPERSPTDAKKSAHGAIRKVLLRHWRIIDRARLQFFNIWLLIFSVLQTGLVNYLVPQEVTGGDVAQMSTLHAGLCISTIFQFLTLPRQRRLFVAVSVAWSVYNVLSCAVLMWNTIRQNHCFFFALVSLLLEQIALLFIGLVADANEAGSRADISLRLSEAVTRRTELQTLKDRQDQLLLSVIPAYLTDRVSKAIMATTMDNASKKSKNRKLFHELHVQYHATVSILFADIVNFTVLAAQLSAKELVRTLNELYSKFDQEAQKLQCMRIKFLGDCYYCVSGMPVNRPNHADMCVLMGLEMIKTIK</sequence>
<dbReference type="SUPFAM" id="SSF55073">
    <property type="entry name" value="Nucleotide cyclase"/>
    <property type="match status" value="1"/>
</dbReference>
<feature type="transmembrane region" description="Helical" evidence="13">
    <location>
        <begin position="41"/>
        <end position="61"/>
    </location>
</feature>
<accession>A0A183CYI4</accession>
<keyword evidence="9" id="KW-0460">Magnesium</keyword>
<protein>
    <recommendedName>
        <fullName evidence="4">adenylate cyclase</fullName>
        <ecNumber evidence="4">4.6.1.1</ecNumber>
    </recommendedName>
</protein>
<keyword evidence="5 13" id="KW-0812">Transmembrane</keyword>
<evidence type="ECO:0000256" key="10">
    <source>
        <dbReference type="ARBA" id="ARBA00022989"/>
    </source>
</evidence>
<proteinExistence type="predicted"/>
<dbReference type="AlphaFoldDB" id="A0A183CYI4"/>
<feature type="transmembrane region" description="Helical" evidence="13">
    <location>
        <begin position="127"/>
        <end position="148"/>
    </location>
</feature>
<dbReference type="PANTHER" id="PTHR45627:SF12">
    <property type="entry name" value="ADENYLATE CYCLASE TYPE 2"/>
    <property type="match status" value="1"/>
</dbReference>
<gene>
    <name evidence="15" type="ORF">GPUH_LOCUS1526</name>
</gene>
<evidence type="ECO:0000256" key="13">
    <source>
        <dbReference type="SAM" id="Phobius"/>
    </source>
</evidence>
<evidence type="ECO:0000259" key="14">
    <source>
        <dbReference type="PROSITE" id="PS50125"/>
    </source>
</evidence>
<feature type="transmembrane region" description="Helical" evidence="13">
    <location>
        <begin position="98"/>
        <end position="121"/>
    </location>
</feature>
<keyword evidence="10 13" id="KW-1133">Transmembrane helix</keyword>